<feature type="domain" description="Reverse transcriptase" evidence="2">
    <location>
        <begin position="117"/>
        <end position="401"/>
    </location>
</feature>
<dbReference type="InterPro" id="IPR000477">
    <property type="entry name" value="RT_dom"/>
</dbReference>
<dbReference type="PANTHER" id="PTHR36688:SF1">
    <property type="entry name" value="ENDONUCLEASE_EXONUCLEASE_PHOSPHATASE DOMAIN-CONTAINING PROTEIN"/>
    <property type="match status" value="1"/>
</dbReference>
<dbReference type="GO" id="GO:0003676">
    <property type="term" value="F:nucleic acid binding"/>
    <property type="evidence" value="ECO:0007669"/>
    <property type="project" value="InterPro"/>
</dbReference>
<dbReference type="SUPFAM" id="SSF53098">
    <property type="entry name" value="Ribonuclease H-like"/>
    <property type="match status" value="1"/>
</dbReference>
<dbReference type="GO" id="GO:0003964">
    <property type="term" value="F:RNA-directed DNA polymerase activity"/>
    <property type="evidence" value="ECO:0007669"/>
    <property type="project" value="UniProtKB-KW"/>
</dbReference>
<dbReference type="InterPro" id="IPR052560">
    <property type="entry name" value="RdDP_mobile_element"/>
</dbReference>
<dbReference type="Pfam" id="PF00075">
    <property type="entry name" value="RNase_H"/>
    <property type="match status" value="1"/>
</dbReference>
<keyword evidence="4" id="KW-0548">Nucleotidyltransferase</keyword>
<evidence type="ECO:0000259" key="3">
    <source>
        <dbReference type="PROSITE" id="PS50879"/>
    </source>
</evidence>
<dbReference type="PROSITE" id="PS50879">
    <property type="entry name" value="RNASE_H_1"/>
    <property type="match status" value="1"/>
</dbReference>
<organism evidence="4 5">
    <name type="scientific">Amphibalanus amphitrite</name>
    <name type="common">Striped barnacle</name>
    <name type="synonym">Balanus amphitrite</name>
    <dbReference type="NCBI Taxonomy" id="1232801"/>
    <lineage>
        <taxon>Eukaryota</taxon>
        <taxon>Metazoa</taxon>
        <taxon>Ecdysozoa</taxon>
        <taxon>Arthropoda</taxon>
        <taxon>Crustacea</taxon>
        <taxon>Multicrustacea</taxon>
        <taxon>Cirripedia</taxon>
        <taxon>Thoracica</taxon>
        <taxon>Thoracicalcarea</taxon>
        <taxon>Balanomorpha</taxon>
        <taxon>Balanoidea</taxon>
        <taxon>Balanidae</taxon>
        <taxon>Amphibalaninae</taxon>
        <taxon>Amphibalanus</taxon>
    </lineage>
</organism>
<name>A0A6A4VSN6_AMPAM</name>
<keyword evidence="4" id="KW-0808">Transferase</keyword>
<dbReference type="Proteomes" id="UP000440578">
    <property type="component" value="Unassembled WGS sequence"/>
</dbReference>
<dbReference type="InterPro" id="IPR043502">
    <property type="entry name" value="DNA/RNA_pol_sf"/>
</dbReference>
<evidence type="ECO:0000259" key="2">
    <source>
        <dbReference type="PROSITE" id="PS50878"/>
    </source>
</evidence>
<feature type="domain" description="RNase H type-1" evidence="3">
    <location>
        <begin position="440"/>
        <end position="618"/>
    </location>
</feature>
<dbReference type="GO" id="GO:0004523">
    <property type="term" value="F:RNA-DNA hybrid ribonuclease activity"/>
    <property type="evidence" value="ECO:0007669"/>
    <property type="project" value="InterPro"/>
</dbReference>
<evidence type="ECO:0000313" key="4">
    <source>
        <dbReference type="EMBL" id="KAF0297786.1"/>
    </source>
</evidence>
<protein>
    <submittedName>
        <fullName evidence="4">RNA-directed DNA polymerase from mobile element jockey</fullName>
    </submittedName>
</protein>
<reference evidence="4 5" key="1">
    <citation type="submission" date="2019-07" db="EMBL/GenBank/DDBJ databases">
        <title>Draft genome assembly of a fouling barnacle, Amphibalanus amphitrite (Darwin, 1854): The first reference genome for Thecostraca.</title>
        <authorList>
            <person name="Kim W."/>
        </authorList>
    </citation>
    <scope>NUCLEOTIDE SEQUENCE [LARGE SCALE GENOMIC DNA]</scope>
    <source>
        <strain evidence="4">SNU_AA5</strain>
        <tissue evidence="4">Soma without cirri and trophi</tissue>
    </source>
</reference>
<accession>A0A6A4VSN6</accession>
<keyword evidence="5" id="KW-1185">Reference proteome</keyword>
<evidence type="ECO:0000256" key="1">
    <source>
        <dbReference type="SAM" id="MobiDB-lite"/>
    </source>
</evidence>
<dbReference type="GO" id="GO:0042575">
    <property type="term" value="C:DNA polymerase complex"/>
    <property type="evidence" value="ECO:0007669"/>
    <property type="project" value="UniProtKB-ARBA"/>
</dbReference>
<dbReference type="PROSITE" id="PS50878">
    <property type="entry name" value="RT_POL"/>
    <property type="match status" value="1"/>
</dbReference>
<dbReference type="InterPro" id="IPR012337">
    <property type="entry name" value="RNaseH-like_sf"/>
</dbReference>
<sequence>MDACPGQAVSGDRGQLVAEDRSKAEAFVRTYASVSRHTRHRKRDRAVKANLKRAHADPCICEGQRSDACRPFSRQEMLDQMRKMKNKKAPGMDGVCTEHLRHLGPLAQEVMLRLFNLSWRSAEVPSVWRRAVTIPIPKAGKDPQDVTSYRPISLTSHIAKLMERMVSARVTHLLDRDNVIPAEQVGFRRGRSAEENLGRLIQEVQDGWNLPAPKGRPSDGKTAARFVLTAYDFSRAYDVIDHQMLRLKILHRLPRCHATWIFHFLRDRRACAEVNGVRSSSRPFRAGLPQGSVLAPTLFTLWSADLVEELRKVDGTSIYMYADDTATLSSGATIAQAMVRAQRAADVMAAWARKWKMRLAGSKTQVLVLSQRHEDARDIVLRVDGTAVKGTRHLHLLGVTFDRLLHFGEHCSRLRRKVKPRVAQLRKLTARSWGLQEPQLRTVANGYVRGALEYAAAAWLPAASESHMELLEREMRATARVVTGCPISTPRDPLMAEAGMVPVRARREALAVRLTATAASQRTDDPLPAPAPSWWRLEEVQQLEDAMSATPLVLCTDSQAALATLATGAGEQRTTLGAEIWRLLLAAPDRPTRLQWVPAHCGLPGNERADELAKEASSLPQAAAPVDVRSLTKAVGRAASKAWRDRWPDSFFRRIMRDRFPTPVLNETREDAVNVHQLRAGHWGLSTSYLHRIGRHPTPTCQQCEDLKCPAALCLVCREEADTPEHVLLHCPCLAGMRLRLFGNIHPDATRLRDGGTVAALARGFLRHREPAGYGRHSRRSRVAMRPSHPDRYKK</sequence>
<keyword evidence="4" id="KW-0695">RNA-directed DNA polymerase</keyword>
<gene>
    <name evidence="4" type="primary">pol_109</name>
    <name evidence="4" type="ORF">FJT64_004796</name>
</gene>
<dbReference type="PANTHER" id="PTHR36688">
    <property type="entry name" value="ENDO/EXONUCLEASE/PHOSPHATASE DOMAIN-CONTAINING PROTEIN"/>
    <property type="match status" value="1"/>
</dbReference>
<evidence type="ECO:0000313" key="5">
    <source>
        <dbReference type="Proteomes" id="UP000440578"/>
    </source>
</evidence>
<dbReference type="Gene3D" id="3.30.420.10">
    <property type="entry name" value="Ribonuclease H-like superfamily/Ribonuclease H"/>
    <property type="match status" value="1"/>
</dbReference>
<dbReference type="Pfam" id="PF00078">
    <property type="entry name" value="RVT_1"/>
    <property type="match status" value="1"/>
</dbReference>
<dbReference type="EMBL" id="VIIS01001469">
    <property type="protein sequence ID" value="KAF0297786.1"/>
    <property type="molecule type" value="Genomic_DNA"/>
</dbReference>
<proteinExistence type="predicted"/>
<dbReference type="InterPro" id="IPR036397">
    <property type="entry name" value="RNaseH_sf"/>
</dbReference>
<comment type="caution">
    <text evidence="4">The sequence shown here is derived from an EMBL/GenBank/DDBJ whole genome shotgun (WGS) entry which is preliminary data.</text>
</comment>
<dbReference type="OrthoDB" id="6369833at2759"/>
<dbReference type="CDD" id="cd01650">
    <property type="entry name" value="RT_nLTR_like"/>
    <property type="match status" value="1"/>
</dbReference>
<feature type="region of interest" description="Disordered" evidence="1">
    <location>
        <begin position="772"/>
        <end position="795"/>
    </location>
</feature>
<dbReference type="InterPro" id="IPR002156">
    <property type="entry name" value="RNaseH_domain"/>
</dbReference>
<dbReference type="SUPFAM" id="SSF56672">
    <property type="entry name" value="DNA/RNA polymerases"/>
    <property type="match status" value="1"/>
</dbReference>
<dbReference type="AlphaFoldDB" id="A0A6A4VSN6"/>